<feature type="transmembrane region" description="Helical" evidence="8">
    <location>
        <begin position="416"/>
        <end position="434"/>
    </location>
</feature>
<comment type="similarity">
    <text evidence="2">Belongs to the binding-protein-dependent transport system permease family. HisMQ subfamily.</text>
</comment>
<evidence type="ECO:0000256" key="6">
    <source>
        <dbReference type="ARBA" id="ARBA00022989"/>
    </source>
</evidence>
<proteinExistence type="inferred from homology"/>
<reference evidence="10" key="2">
    <citation type="submission" date="2020-09" db="EMBL/GenBank/DDBJ databases">
        <authorList>
            <person name="Sun Q."/>
            <person name="Kim S."/>
        </authorList>
    </citation>
    <scope>NUCLEOTIDE SEQUENCE</scope>
    <source>
        <strain evidence="10">KCTC 42651</strain>
    </source>
</reference>
<dbReference type="Pfam" id="PF00528">
    <property type="entry name" value="BPD_transp_1"/>
    <property type="match status" value="1"/>
</dbReference>
<dbReference type="SUPFAM" id="SSF161098">
    <property type="entry name" value="MetI-like"/>
    <property type="match status" value="1"/>
</dbReference>
<comment type="caution">
    <text evidence="10">The sequence shown here is derived from an EMBL/GenBank/DDBJ whole genome shotgun (WGS) entry which is preliminary data.</text>
</comment>
<dbReference type="InterPro" id="IPR000515">
    <property type="entry name" value="MetI-like"/>
</dbReference>
<keyword evidence="11" id="KW-1185">Reference proteome</keyword>
<dbReference type="GO" id="GO:0043190">
    <property type="term" value="C:ATP-binding cassette (ABC) transporter complex"/>
    <property type="evidence" value="ECO:0007669"/>
    <property type="project" value="InterPro"/>
</dbReference>
<keyword evidence="6 8" id="KW-1133">Transmembrane helix</keyword>
<dbReference type="InterPro" id="IPR010065">
    <property type="entry name" value="AA_ABC_transptr_permease_3TM"/>
</dbReference>
<feature type="transmembrane region" description="Helical" evidence="8">
    <location>
        <begin position="353"/>
        <end position="375"/>
    </location>
</feature>
<keyword evidence="3 8" id="KW-0813">Transport</keyword>
<feature type="transmembrane region" description="Helical" evidence="8">
    <location>
        <begin position="286"/>
        <end position="306"/>
    </location>
</feature>
<reference evidence="10" key="1">
    <citation type="journal article" date="2014" name="Int. J. Syst. Evol. Microbiol.">
        <title>Complete genome sequence of Corynebacterium casei LMG S-19264T (=DSM 44701T), isolated from a smear-ripened cheese.</title>
        <authorList>
            <consortium name="US DOE Joint Genome Institute (JGI-PGF)"/>
            <person name="Walter F."/>
            <person name="Albersmeier A."/>
            <person name="Kalinowski J."/>
            <person name="Ruckert C."/>
        </authorList>
    </citation>
    <scope>NUCLEOTIDE SEQUENCE</scope>
    <source>
        <strain evidence="10">KCTC 42651</strain>
    </source>
</reference>
<evidence type="ECO:0000259" key="9">
    <source>
        <dbReference type="PROSITE" id="PS50928"/>
    </source>
</evidence>
<feature type="transmembrane region" description="Helical" evidence="8">
    <location>
        <begin position="205"/>
        <end position="226"/>
    </location>
</feature>
<evidence type="ECO:0000256" key="8">
    <source>
        <dbReference type="RuleBase" id="RU363032"/>
    </source>
</evidence>
<dbReference type="InterPro" id="IPR043429">
    <property type="entry name" value="ArtM/GltK/GlnP/TcyL/YhdX-like"/>
</dbReference>
<comment type="subcellular location">
    <subcellularLocation>
        <location evidence="1">Cell inner membrane</location>
        <topology evidence="1">Multi-pass membrane protein</topology>
    </subcellularLocation>
    <subcellularLocation>
        <location evidence="8">Cell membrane</location>
        <topology evidence="8">Multi-pass membrane protein</topology>
    </subcellularLocation>
</comment>
<feature type="domain" description="ABC transmembrane type-1" evidence="9">
    <location>
        <begin position="241"/>
        <end position="431"/>
    </location>
</feature>
<gene>
    <name evidence="10" type="ORF">GCM10017083_19390</name>
</gene>
<feature type="transmembrane region" description="Helical" evidence="8">
    <location>
        <begin position="133"/>
        <end position="152"/>
    </location>
</feature>
<evidence type="ECO:0000256" key="1">
    <source>
        <dbReference type="ARBA" id="ARBA00004429"/>
    </source>
</evidence>
<dbReference type="PROSITE" id="PS50928">
    <property type="entry name" value="ABC_TM1"/>
    <property type="match status" value="1"/>
</dbReference>
<dbReference type="PANTHER" id="PTHR30614">
    <property type="entry name" value="MEMBRANE COMPONENT OF AMINO ACID ABC TRANSPORTER"/>
    <property type="match status" value="1"/>
</dbReference>
<sequence>MAETTQDDVVFRPKPSLPPPPNTVGVVGWLRKNLFGGPFDSLLTIVGVSLIAYVAYSLYQYGIANAVWEADTYRECLDVTKGNGACWAGVSTWMNGYMYGRYPDVEQWRVNLAGVVLAVWLAPFWFPKIKAKILVGMSAVLTFPFLAAHLFLGGEAGLFLQVMVAVAMTLFATVWLNVGASYLGYPSLRVALLRLSGFENKGDHLHKYVLLGAFGVGFVIAFAYQSTWELAAVPTQNWGGLFLTLVISGIGISSALPSGIILALGRRSKMPVIRVFCTAFIELFRSVPLITILFMAVTMMPLFLPVEINPDKLVLVIVAVCIFAAAYMAEIVRGGLQAINKGQYEAAQAMGLNYWKMMTLIIMPQALKVMIPNIVGNFIGLLKDTTLVSIIGLYDILLMAKASGQDGKWLGMHTEPFLFTAAVFFVVCFCMSKYSQHLERTIGGGYGRR</sequence>
<keyword evidence="7 8" id="KW-0472">Membrane</keyword>
<feature type="transmembrane region" description="Helical" evidence="8">
    <location>
        <begin position="41"/>
        <end position="59"/>
    </location>
</feature>
<evidence type="ECO:0000256" key="7">
    <source>
        <dbReference type="ARBA" id="ARBA00023136"/>
    </source>
</evidence>
<dbReference type="CDD" id="cd06261">
    <property type="entry name" value="TM_PBP2"/>
    <property type="match status" value="1"/>
</dbReference>
<dbReference type="Proteomes" id="UP000630353">
    <property type="component" value="Unassembled WGS sequence"/>
</dbReference>
<protein>
    <recommendedName>
        <fullName evidence="9">ABC transmembrane type-1 domain-containing protein</fullName>
    </recommendedName>
</protein>
<evidence type="ECO:0000313" key="11">
    <source>
        <dbReference type="Proteomes" id="UP000630353"/>
    </source>
</evidence>
<dbReference type="GO" id="GO:0006865">
    <property type="term" value="P:amino acid transport"/>
    <property type="evidence" value="ECO:0007669"/>
    <property type="project" value="TreeGrafter"/>
</dbReference>
<evidence type="ECO:0000256" key="3">
    <source>
        <dbReference type="ARBA" id="ARBA00022448"/>
    </source>
</evidence>
<feature type="transmembrane region" description="Helical" evidence="8">
    <location>
        <begin position="238"/>
        <end position="265"/>
    </location>
</feature>
<dbReference type="AlphaFoldDB" id="A0A919CPC7"/>
<evidence type="ECO:0000256" key="5">
    <source>
        <dbReference type="ARBA" id="ARBA00022692"/>
    </source>
</evidence>
<evidence type="ECO:0000256" key="2">
    <source>
        <dbReference type="ARBA" id="ARBA00010072"/>
    </source>
</evidence>
<accession>A0A919CPC7</accession>
<dbReference type="InterPro" id="IPR035906">
    <property type="entry name" value="MetI-like_sf"/>
</dbReference>
<feature type="transmembrane region" description="Helical" evidence="8">
    <location>
        <begin position="312"/>
        <end position="332"/>
    </location>
</feature>
<dbReference type="GO" id="GO:0022857">
    <property type="term" value="F:transmembrane transporter activity"/>
    <property type="evidence" value="ECO:0007669"/>
    <property type="project" value="InterPro"/>
</dbReference>
<dbReference type="EMBL" id="BMZS01000004">
    <property type="protein sequence ID" value="GHD48379.1"/>
    <property type="molecule type" value="Genomic_DNA"/>
</dbReference>
<dbReference type="NCBIfam" id="TIGR01726">
    <property type="entry name" value="HEQRo_perm_3TM"/>
    <property type="match status" value="1"/>
</dbReference>
<evidence type="ECO:0000256" key="4">
    <source>
        <dbReference type="ARBA" id="ARBA00022475"/>
    </source>
</evidence>
<feature type="transmembrane region" description="Helical" evidence="8">
    <location>
        <begin position="158"/>
        <end position="185"/>
    </location>
</feature>
<dbReference type="PANTHER" id="PTHR30614:SF41">
    <property type="entry name" value="INNER MEMBRANE AMINO-ACID ABC TRANSPORTER PERMEASE PROTEIN YHDY"/>
    <property type="match status" value="1"/>
</dbReference>
<keyword evidence="5 8" id="KW-0812">Transmembrane</keyword>
<dbReference type="RefSeq" id="WP_189988826.1">
    <property type="nucleotide sequence ID" value="NZ_BMZS01000004.1"/>
</dbReference>
<dbReference type="Gene3D" id="1.10.3720.10">
    <property type="entry name" value="MetI-like"/>
    <property type="match status" value="1"/>
</dbReference>
<organism evidence="10 11">
    <name type="scientific">Thalassobaculum fulvum</name>
    <dbReference type="NCBI Taxonomy" id="1633335"/>
    <lineage>
        <taxon>Bacteria</taxon>
        <taxon>Pseudomonadati</taxon>
        <taxon>Pseudomonadota</taxon>
        <taxon>Alphaproteobacteria</taxon>
        <taxon>Rhodospirillales</taxon>
        <taxon>Thalassobaculaceae</taxon>
        <taxon>Thalassobaculum</taxon>
    </lineage>
</organism>
<evidence type="ECO:0000313" key="10">
    <source>
        <dbReference type="EMBL" id="GHD48379.1"/>
    </source>
</evidence>
<feature type="transmembrane region" description="Helical" evidence="8">
    <location>
        <begin position="108"/>
        <end position="126"/>
    </location>
</feature>
<keyword evidence="4" id="KW-1003">Cell membrane</keyword>
<name>A0A919CPC7_9PROT</name>